<evidence type="ECO:0008006" key="3">
    <source>
        <dbReference type="Google" id="ProtNLM"/>
    </source>
</evidence>
<dbReference type="Proteomes" id="UP000284751">
    <property type="component" value="Unassembled WGS sequence"/>
</dbReference>
<name>A0A412AR50_9FIRM</name>
<dbReference type="EMBL" id="QRTC01000099">
    <property type="protein sequence ID" value="RGQ33378.1"/>
    <property type="molecule type" value="Genomic_DNA"/>
</dbReference>
<comment type="caution">
    <text evidence="1">The sequence shown here is derived from an EMBL/GenBank/DDBJ whole genome shotgun (WGS) entry which is preliminary data.</text>
</comment>
<evidence type="ECO:0000313" key="2">
    <source>
        <dbReference type="Proteomes" id="UP000284751"/>
    </source>
</evidence>
<gene>
    <name evidence="1" type="ORF">DWY99_14035</name>
</gene>
<proteinExistence type="predicted"/>
<evidence type="ECO:0000313" key="1">
    <source>
        <dbReference type="EMBL" id="RGQ33378.1"/>
    </source>
</evidence>
<reference evidence="1 2" key="1">
    <citation type="submission" date="2018-08" db="EMBL/GenBank/DDBJ databases">
        <title>A genome reference for cultivated species of the human gut microbiota.</title>
        <authorList>
            <person name="Zou Y."/>
            <person name="Xue W."/>
            <person name="Luo G."/>
        </authorList>
    </citation>
    <scope>NUCLEOTIDE SEQUENCE [LARGE SCALE GENOMIC DNA]</scope>
    <source>
        <strain evidence="1 2">AF28-26</strain>
    </source>
</reference>
<sequence length="94" mass="10438">MTEERIFYDYHFQPKKAVQLLFCQGSGKPAGSPGGPQDSYIINAVNIADGFGRADIRAASGGAGLNLDYVYEYVIYVRKKDYQRAEDLLRAQIG</sequence>
<protein>
    <recommendedName>
        <fullName evidence="3">DUF2007 domain-containing protein</fullName>
    </recommendedName>
</protein>
<accession>A0A412AR50</accession>
<dbReference type="AlphaFoldDB" id="A0A412AR50"/>
<organism evidence="1 2">
    <name type="scientific">[Clostridium] leptum</name>
    <dbReference type="NCBI Taxonomy" id="1535"/>
    <lineage>
        <taxon>Bacteria</taxon>
        <taxon>Bacillati</taxon>
        <taxon>Bacillota</taxon>
        <taxon>Clostridia</taxon>
        <taxon>Eubacteriales</taxon>
        <taxon>Oscillospiraceae</taxon>
        <taxon>Oscillospiraceae incertae sedis</taxon>
    </lineage>
</organism>